<dbReference type="InterPro" id="IPR003594">
    <property type="entry name" value="HATPase_dom"/>
</dbReference>
<dbReference type="GO" id="GO:0004721">
    <property type="term" value="F:phosphoprotein phosphatase activity"/>
    <property type="evidence" value="ECO:0007669"/>
    <property type="project" value="TreeGrafter"/>
</dbReference>
<feature type="domain" description="HAMP" evidence="11">
    <location>
        <begin position="298"/>
        <end position="350"/>
    </location>
</feature>
<dbReference type="Gene3D" id="1.10.287.130">
    <property type="match status" value="1"/>
</dbReference>
<dbReference type="SUPFAM" id="SSF158472">
    <property type="entry name" value="HAMP domain-like"/>
    <property type="match status" value="1"/>
</dbReference>
<dbReference type="InterPro" id="IPR005467">
    <property type="entry name" value="His_kinase_dom"/>
</dbReference>
<dbReference type="FunFam" id="3.30.565.10:FF:000006">
    <property type="entry name" value="Sensor histidine kinase WalK"/>
    <property type="match status" value="1"/>
</dbReference>
<dbReference type="Gene3D" id="3.30.565.10">
    <property type="entry name" value="Histidine kinase-like ATPase, C-terminal domain"/>
    <property type="match status" value="1"/>
</dbReference>
<keyword evidence="13" id="KW-1185">Reference proteome</keyword>
<accession>A0A1M5X7R8</accession>
<keyword evidence="6 12" id="KW-0418">Kinase</keyword>
<keyword evidence="9" id="KW-0812">Transmembrane</keyword>
<feature type="transmembrane region" description="Helical" evidence="9">
    <location>
        <begin position="14"/>
        <end position="36"/>
    </location>
</feature>
<sequence length="593" mass="68144">MLNKFVKKSIASKFFLMNLIILIFVIGSQLIFQAVYFEKYYLSKKEDTLEKSIAEFKEFILKGSTSEEIMRFMNEVKRRENIALFFRNPDITNGYSLEMYMGQKQVLIKDKSTGKKFNIVLGNQFPNIKINKGDSIEVTGVKDAYGYIVTYNLVVNGKEIEPYYSIVPRENTSFQEPESKVPSVLTIPIDQQSYVSGRAEDFVPEDSSYSVIANADFYLGLETRQNIMVNNKYVTKTTVLNSVDEMMVLSEKFYGGYLMAMAPLAEVNDVLGNMNSYYFMIFLLAFLIVIVVSLVYSRYMTKPLVEMSNIAKKISECDFQYKYDVKTEDEIGILGDSLNSISSNLEKSLNDLQESNEKLKGEMDIKNVQEEKRKELIANISHELKTPITIIQGTINCVKGGMYGDDVYEDILEETNKMNELVREMLEISKLESPTFVLNKEAFDLGSIFLKEKDKLKLMIQDKNLNIIYNDFDEIIAFGDEKRVNQVVTNFLTNAIKYTPENGNIEVEIILNEHNQYVFSIENFGISLNEEETDRVWDPFYRKEKSRNKKFGGTGLGLSIVKRILEVHNSDFGVVSTENSVKFYFTIPKCMAY</sequence>
<gene>
    <name evidence="12" type="ORF">SAMN02745196_02064</name>
</gene>
<dbReference type="GO" id="GO:0000155">
    <property type="term" value="F:phosphorelay sensor kinase activity"/>
    <property type="evidence" value="ECO:0007669"/>
    <property type="project" value="InterPro"/>
</dbReference>
<dbReference type="InterPro" id="IPR003661">
    <property type="entry name" value="HisK_dim/P_dom"/>
</dbReference>
<dbReference type="STRING" id="1121306.SAMN02745196_02064"/>
<dbReference type="SMART" id="SM00304">
    <property type="entry name" value="HAMP"/>
    <property type="match status" value="1"/>
</dbReference>
<keyword evidence="9" id="KW-0472">Membrane</keyword>
<dbReference type="AlphaFoldDB" id="A0A1M5X7R8"/>
<evidence type="ECO:0000256" key="2">
    <source>
        <dbReference type="ARBA" id="ARBA00004370"/>
    </source>
</evidence>
<dbReference type="InterPro" id="IPR036890">
    <property type="entry name" value="HATPase_C_sf"/>
</dbReference>
<dbReference type="SUPFAM" id="SSF55874">
    <property type="entry name" value="ATPase domain of HSP90 chaperone/DNA topoisomerase II/histidine kinase"/>
    <property type="match status" value="1"/>
</dbReference>
<evidence type="ECO:0000313" key="12">
    <source>
        <dbReference type="EMBL" id="SHH95608.1"/>
    </source>
</evidence>
<comment type="subcellular location">
    <subcellularLocation>
        <location evidence="2">Membrane</location>
    </subcellularLocation>
</comment>
<keyword evidence="7" id="KW-0902">Two-component regulatory system</keyword>
<dbReference type="GO" id="GO:0016036">
    <property type="term" value="P:cellular response to phosphate starvation"/>
    <property type="evidence" value="ECO:0007669"/>
    <property type="project" value="TreeGrafter"/>
</dbReference>
<dbReference type="InterPro" id="IPR004358">
    <property type="entry name" value="Sig_transdc_His_kin-like_C"/>
</dbReference>
<dbReference type="EC" id="2.7.13.3" evidence="3"/>
<dbReference type="SMART" id="SM00387">
    <property type="entry name" value="HATPase_c"/>
    <property type="match status" value="1"/>
</dbReference>
<evidence type="ECO:0000256" key="1">
    <source>
        <dbReference type="ARBA" id="ARBA00000085"/>
    </source>
</evidence>
<dbReference type="CDD" id="cd06225">
    <property type="entry name" value="HAMP"/>
    <property type="match status" value="1"/>
</dbReference>
<evidence type="ECO:0000256" key="7">
    <source>
        <dbReference type="ARBA" id="ARBA00023012"/>
    </source>
</evidence>
<dbReference type="PRINTS" id="PR00344">
    <property type="entry name" value="BCTRLSENSOR"/>
</dbReference>
<dbReference type="PROSITE" id="PS50885">
    <property type="entry name" value="HAMP"/>
    <property type="match status" value="1"/>
</dbReference>
<dbReference type="SUPFAM" id="SSF47384">
    <property type="entry name" value="Homodimeric domain of signal transducing histidine kinase"/>
    <property type="match status" value="1"/>
</dbReference>
<evidence type="ECO:0000256" key="4">
    <source>
        <dbReference type="ARBA" id="ARBA00022553"/>
    </source>
</evidence>
<dbReference type="EMBL" id="FQXP01000007">
    <property type="protein sequence ID" value="SHH95608.1"/>
    <property type="molecule type" value="Genomic_DNA"/>
</dbReference>
<comment type="catalytic activity">
    <reaction evidence="1">
        <text>ATP + protein L-histidine = ADP + protein N-phospho-L-histidine.</text>
        <dbReference type="EC" id="2.7.13.3"/>
    </reaction>
</comment>
<dbReference type="OrthoDB" id="9762826at2"/>
<dbReference type="Pfam" id="PF00512">
    <property type="entry name" value="HisKA"/>
    <property type="match status" value="1"/>
</dbReference>
<organism evidence="12 13">
    <name type="scientific">Clostridium collagenovorans DSM 3089</name>
    <dbReference type="NCBI Taxonomy" id="1121306"/>
    <lineage>
        <taxon>Bacteria</taxon>
        <taxon>Bacillati</taxon>
        <taxon>Bacillota</taxon>
        <taxon>Clostridia</taxon>
        <taxon>Eubacteriales</taxon>
        <taxon>Clostridiaceae</taxon>
        <taxon>Clostridium</taxon>
    </lineage>
</organism>
<dbReference type="Proteomes" id="UP000184526">
    <property type="component" value="Unassembled WGS sequence"/>
</dbReference>
<keyword evidence="8" id="KW-0175">Coiled coil</keyword>
<evidence type="ECO:0000256" key="9">
    <source>
        <dbReference type="SAM" id="Phobius"/>
    </source>
</evidence>
<evidence type="ECO:0000259" key="10">
    <source>
        <dbReference type="PROSITE" id="PS50109"/>
    </source>
</evidence>
<dbReference type="PANTHER" id="PTHR45453:SF3">
    <property type="entry name" value="HISTIDINE KINASE"/>
    <property type="match status" value="1"/>
</dbReference>
<dbReference type="InterPro" id="IPR050351">
    <property type="entry name" value="BphY/WalK/GraS-like"/>
</dbReference>
<dbReference type="PROSITE" id="PS50109">
    <property type="entry name" value="HIS_KIN"/>
    <property type="match status" value="1"/>
</dbReference>
<evidence type="ECO:0000256" key="3">
    <source>
        <dbReference type="ARBA" id="ARBA00012438"/>
    </source>
</evidence>
<dbReference type="GO" id="GO:0005886">
    <property type="term" value="C:plasma membrane"/>
    <property type="evidence" value="ECO:0007669"/>
    <property type="project" value="TreeGrafter"/>
</dbReference>
<keyword evidence="9" id="KW-1133">Transmembrane helix</keyword>
<dbReference type="CDD" id="cd00082">
    <property type="entry name" value="HisKA"/>
    <property type="match status" value="1"/>
</dbReference>
<feature type="domain" description="Histidine kinase" evidence="10">
    <location>
        <begin position="379"/>
        <end position="591"/>
    </location>
</feature>
<evidence type="ECO:0000259" key="11">
    <source>
        <dbReference type="PROSITE" id="PS50885"/>
    </source>
</evidence>
<evidence type="ECO:0000313" key="13">
    <source>
        <dbReference type="Proteomes" id="UP000184526"/>
    </source>
</evidence>
<dbReference type="Pfam" id="PF00672">
    <property type="entry name" value="HAMP"/>
    <property type="match status" value="1"/>
</dbReference>
<feature type="transmembrane region" description="Helical" evidence="9">
    <location>
        <begin position="277"/>
        <end position="297"/>
    </location>
</feature>
<keyword evidence="5" id="KW-0808">Transferase</keyword>
<dbReference type="RefSeq" id="WP_072831935.1">
    <property type="nucleotide sequence ID" value="NZ_FQXP01000007.1"/>
</dbReference>
<protein>
    <recommendedName>
        <fullName evidence="3">histidine kinase</fullName>
        <ecNumber evidence="3">2.7.13.3</ecNumber>
    </recommendedName>
</protein>
<feature type="coiled-coil region" evidence="8">
    <location>
        <begin position="338"/>
        <end position="369"/>
    </location>
</feature>
<dbReference type="InterPro" id="IPR003660">
    <property type="entry name" value="HAMP_dom"/>
</dbReference>
<name>A0A1M5X7R8_9CLOT</name>
<dbReference type="Gene3D" id="6.10.340.10">
    <property type="match status" value="1"/>
</dbReference>
<reference evidence="12 13" key="1">
    <citation type="submission" date="2016-11" db="EMBL/GenBank/DDBJ databases">
        <authorList>
            <person name="Jaros S."/>
            <person name="Januszkiewicz K."/>
            <person name="Wedrychowicz H."/>
        </authorList>
    </citation>
    <scope>NUCLEOTIDE SEQUENCE [LARGE SCALE GENOMIC DNA]</scope>
    <source>
        <strain evidence="12 13">DSM 3089</strain>
    </source>
</reference>
<keyword evidence="4" id="KW-0597">Phosphoprotein</keyword>
<evidence type="ECO:0000256" key="8">
    <source>
        <dbReference type="SAM" id="Coils"/>
    </source>
</evidence>
<dbReference type="SMART" id="SM00388">
    <property type="entry name" value="HisKA"/>
    <property type="match status" value="1"/>
</dbReference>
<evidence type="ECO:0000256" key="6">
    <source>
        <dbReference type="ARBA" id="ARBA00022777"/>
    </source>
</evidence>
<evidence type="ECO:0000256" key="5">
    <source>
        <dbReference type="ARBA" id="ARBA00022679"/>
    </source>
</evidence>
<proteinExistence type="predicted"/>
<dbReference type="InterPro" id="IPR036097">
    <property type="entry name" value="HisK_dim/P_sf"/>
</dbReference>
<dbReference type="Pfam" id="PF02518">
    <property type="entry name" value="HATPase_c"/>
    <property type="match status" value="1"/>
</dbReference>
<dbReference type="PANTHER" id="PTHR45453">
    <property type="entry name" value="PHOSPHATE REGULON SENSOR PROTEIN PHOR"/>
    <property type="match status" value="1"/>
</dbReference>